<accession>A0A6B2L6W9</accession>
<dbReference type="GO" id="GO:0035556">
    <property type="term" value="P:intracellular signal transduction"/>
    <property type="evidence" value="ECO:0007669"/>
    <property type="project" value="InterPro"/>
</dbReference>
<dbReference type="Gene3D" id="1.20.900.10">
    <property type="entry name" value="Dbl homology (DH) domain"/>
    <property type="match status" value="1"/>
</dbReference>
<evidence type="ECO:0000259" key="1">
    <source>
        <dbReference type="PROSITE" id="PS50010"/>
    </source>
</evidence>
<sequence>MVQLEVARNHFKRTRTAQELLETEGAYVRNLAIIIKKFQNPLMQIARTKKPIISLETIRTIFSSVEILFGYNSMLLDGLNQKMSRWHSQQTIADVFLYMADFFKVYTAYINNYKTSHHTLLKEAADNPKFAKYLDSVTNSSICSGQSLLSYLAMPVQRLPRYVLLLGELLASTPSTHPDFKNSTQAYEKITNVNNYLNEKKQLSEYQFKILSLLDTLVGTHVRLLIQPTRVLIYDTEITWTDIKQNPTKTFKGSLFLFSDAIMYTKVLKKNRAKQQIVNIIPILGYVITWQGDTMNLRFDSLKTHIINIVFLSKAYVKETKEKLESIENQVKKTPQRPSKSII</sequence>
<dbReference type="PROSITE" id="PS50010">
    <property type="entry name" value="DH_2"/>
    <property type="match status" value="1"/>
</dbReference>
<dbReference type="EMBL" id="GIBP01003783">
    <property type="protein sequence ID" value="NDV32752.1"/>
    <property type="molecule type" value="Transcribed_RNA"/>
</dbReference>
<dbReference type="InterPro" id="IPR035899">
    <property type="entry name" value="DBL_dom_sf"/>
</dbReference>
<dbReference type="GO" id="GO:0005737">
    <property type="term" value="C:cytoplasm"/>
    <property type="evidence" value="ECO:0007669"/>
    <property type="project" value="TreeGrafter"/>
</dbReference>
<dbReference type="PANTHER" id="PTHR12673">
    <property type="entry name" value="FACIOGENITAL DYSPLASIA PROTEIN"/>
    <property type="match status" value="1"/>
</dbReference>
<organism evidence="2">
    <name type="scientific">Arcella intermedia</name>
    <dbReference type="NCBI Taxonomy" id="1963864"/>
    <lineage>
        <taxon>Eukaryota</taxon>
        <taxon>Amoebozoa</taxon>
        <taxon>Tubulinea</taxon>
        <taxon>Elardia</taxon>
        <taxon>Arcellinida</taxon>
        <taxon>Sphaerothecina</taxon>
        <taxon>Arcellidae</taxon>
        <taxon>Arcella</taxon>
    </lineage>
</organism>
<dbReference type="Pfam" id="PF00621">
    <property type="entry name" value="RhoGEF"/>
    <property type="match status" value="1"/>
</dbReference>
<reference evidence="2" key="1">
    <citation type="journal article" date="2020" name="J. Eukaryot. Microbiol.">
        <title>De novo Sequencing, Assembly and Annotation of the Transcriptome for the Free-Living Testate Amoeba Arcella intermedia.</title>
        <authorList>
            <person name="Ribeiro G.M."/>
            <person name="Porfirio-Sousa A.L."/>
            <person name="Maurer-Alcala X.X."/>
            <person name="Katz L.A."/>
            <person name="Lahr D.J.G."/>
        </authorList>
    </citation>
    <scope>NUCLEOTIDE SEQUENCE</scope>
</reference>
<evidence type="ECO:0000313" key="2">
    <source>
        <dbReference type="EMBL" id="NDV32752.1"/>
    </source>
</evidence>
<dbReference type="InterPro" id="IPR001331">
    <property type="entry name" value="GDS_CDC24_CS"/>
</dbReference>
<proteinExistence type="predicted"/>
<dbReference type="PANTHER" id="PTHR12673:SF248">
    <property type="entry name" value="PLECKSTRIN DOMAIN-CONTAINING PROTEIN"/>
    <property type="match status" value="1"/>
</dbReference>
<dbReference type="PROSITE" id="PS00741">
    <property type="entry name" value="DH_1"/>
    <property type="match status" value="1"/>
</dbReference>
<dbReference type="GO" id="GO:0005085">
    <property type="term" value="F:guanyl-nucleotide exchange factor activity"/>
    <property type="evidence" value="ECO:0007669"/>
    <property type="project" value="InterPro"/>
</dbReference>
<protein>
    <recommendedName>
        <fullName evidence="1">DH domain-containing protein</fullName>
    </recommendedName>
</protein>
<dbReference type="SMART" id="SM00325">
    <property type="entry name" value="RhoGEF"/>
    <property type="match status" value="1"/>
</dbReference>
<dbReference type="AlphaFoldDB" id="A0A6B2L6W9"/>
<feature type="domain" description="DH" evidence="1">
    <location>
        <begin position="12"/>
        <end position="200"/>
    </location>
</feature>
<dbReference type="CDD" id="cd00160">
    <property type="entry name" value="RhoGEF"/>
    <property type="match status" value="1"/>
</dbReference>
<name>A0A6B2L6W9_9EUKA</name>
<dbReference type="InterPro" id="IPR000219">
    <property type="entry name" value="DH_dom"/>
</dbReference>
<dbReference type="InterPro" id="IPR051092">
    <property type="entry name" value="FYVE_RhoGEF_PH"/>
</dbReference>
<dbReference type="SUPFAM" id="SSF48065">
    <property type="entry name" value="DBL homology domain (DH-domain)"/>
    <property type="match status" value="1"/>
</dbReference>